<dbReference type="Gramene" id="KFK32405">
    <property type="protein sequence ID" value="KFK32405"/>
    <property type="gene ID" value="AALP_AA6G237300"/>
</dbReference>
<evidence type="ECO:0000313" key="3">
    <source>
        <dbReference type="Proteomes" id="UP000029120"/>
    </source>
</evidence>
<accession>A0A087GRA3</accession>
<dbReference type="AlphaFoldDB" id="A0A087GRA3"/>
<feature type="compositionally biased region" description="Polar residues" evidence="1">
    <location>
        <begin position="109"/>
        <end position="125"/>
    </location>
</feature>
<dbReference type="OMA" id="CVRTAKW"/>
<feature type="region of interest" description="Disordered" evidence="1">
    <location>
        <begin position="45"/>
        <end position="75"/>
    </location>
</feature>
<feature type="region of interest" description="Disordered" evidence="1">
    <location>
        <begin position="88"/>
        <end position="125"/>
    </location>
</feature>
<dbReference type="EMBL" id="CM002874">
    <property type="protein sequence ID" value="KFK32405.1"/>
    <property type="molecule type" value="Genomic_DNA"/>
</dbReference>
<keyword evidence="3" id="KW-1185">Reference proteome</keyword>
<organism evidence="2 3">
    <name type="scientific">Arabis alpina</name>
    <name type="common">Alpine rock-cress</name>
    <dbReference type="NCBI Taxonomy" id="50452"/>
    <lineage>
        <taxon>Eukaryota</taxon>
        <taxon>Viridiplantae</taxon>
        <taxon>Streptophyta</taxon>
        <taxon>Embryophyta</taxon>
        <taxon>Tracheophyta</taxon>
        <taxon>Spermatophyta</taxon>
        <taxon>Magnoliopsida</taxon>
        <taxon>eudicotyledons</taxon>
        <taxon>Gunneridae</taxon>
        <taxon>Pentapetalae</taxon>
        <taxon>rosids</taxon>
        <taxon>malvids</taxon>
        <taxon>Brassicales</taxon>
        <taxon>Brassicaceae</taxon>
        <taxon>Arabideae</taxon>
        <taxon>Arabis</taxon>
    </lineage>
</organism>
<name>A0A087GRA3_ARAAL</name>
<sequence length="125" mass="13998">MKNHLCVRTAKWRRSYVDGVVILSGYKFWPGGGEGKVILNPDLVVSKKDKQEKKRKKGRNESPPKKAPKNVKRTVTCSVCKQTKHNFRFHKDKEASQGKSASEGKFSKNGPSQDPQASQGTLTEL</sequence>
<gene>
    <name evidence="2" type="ordered locus">AALP_Aa6g237300</name>
</gene>
<protein>
    <submittedName>
        <fullName evidence="2">Uncharacterized protein</fullName>
    </submittedName>
</protein>
<proteinExistence type="predicted"/>
<evidence type="ECO:0000313" key="2">
    <source>
        <dbReference type="EMBL" id="KFK32405.1"/>
    </source>
</evidence>
<evidence type="ECO:0000256" key="1">
    <source>
        <dbReference type="SAM" id="MobiDB-lite"/>
    </source>
</evidence>
<dbReference type="Proteomes" id="UP000029120">
    <property type="component" value="Chromosome 6"/>
</dbReference>
<reference evidence="3" key="1">
    <citation type="journal article" date="2015" name="Nat. Plants">
        <title>Genome expansion of Arabis alpina linked with retrotransposition and reduced symmetric DNA methylation.</title>
        <authorList>
            <person name="Willing E.M."/>
            <person name="Rawat V."/>
            <person name="Mandakova T."/>
            <person name="Maumus F."/>
            <person name="James G.V."/>
            <person name="Nordstroem K.J."/>
            <person name="Becker C."/>
            <person name="Warthmann N."/>
            <person name="Chica C."/>
            <person name="Szarzynska B."/>
            <person name="Zytnicki M."/>
            <person name="Albani M.C."/>
            <person name="Kiefer C."/>
            <person name="Bergonzi S."/>
            <person name="Castaings L."/>
            <person name="Mateos J.L."/>
            <person name="Berns M.C."/>
            <person name="Bujdoso N."/>
            <person name="Piofczyk T."/>
            <person name="de Lorenzo L."/>
            <person name="Barrero-Sicilia C."/>
            <person name="Mateos I."/>
            <person name="Piednoel M."/>
            <person name="Hagmann J."/>
            <person name="Chen-Min-Tao R."/>
            <person name="Iglesias-Fernandez R."/>
            <person name="Schuster S.C."/>
            <person name="Alonso-Blanco C."/>
            <person name="Roudier F."/>
            <person name="Carbonero P."/>
            <person name="Paz-Ares J."/>
            <person name="Davis S.J."/>
            <person name="Pecinka A."/>
            <person name="Quesneville H."/>
            <person name="Colot V."/>
            <person name="Lysak M.A."/>
            <person name="Weigel D."/>
            <person name="Coupland G."/>
            <person name="Schneeberger K."/>
        </authorList>
    </citation>
    <scope>NUCLEOTIDE SEQUENCE [LARGE SCALE GENOMIC DNA]</scope>
    <source>
        <strain evidence="3">cv. Pajares</strain>
    </source>
</reference>